<dbReference type="AlphaFoldDB" id="A0A1C1A570"/>
<evidence type="ECO:0000313" key="7">
    <source>
        <dbReference type="Proteomes" id="UP000093309"/>
    </source>
</evidence>
<keyword evidence="4" id="KW-0460">Magnesium</keyword>
<dbReference type="GO" id="GO:0005975">
    <property type="term" value="P:carbohydrate metabolic process"/>
    <property type="evidence" value="ECO:0007669"/>
    <property type="project" value="InterPro"/>
</dbReference>
<comment type="caution">
    <text evidence="6">The sequence shown here is derived from an EMBL/GenBank/DDBJ whole genome shotgun (WGS) entry which is preliminary data.</text>
</comment>
<dbReference type="Proteomes" id="UP000093309">
    <property type="component" value="Unassembled WGS sequence"/>
</dbReference>
<evidence type="ECO:0000256" key="1">
    <source>
        <dbReference type="ARBA" id="ARBA00001946"/>
    </source>
</evidence>
<dbReference type="GO" id="GO:0046872">
    <property type="term" value="F:metal ion binding"/>
    <property type="evidence" value="ECO:0007669"/>
    <property type="project" value="UniProtKB-KW"/>
</dbReference>
<evidence type="ECO:0000256" key="3">
    <source>
        <dbReference type="ARBA" id="ARBA00022801"/>
    </source>
</evidence>
<reference evidence="7" key="1">
    <citation type="submission" date="2016-05" db="EMBL/GenBank/DDBJ databases">
        <title>Paenibacillus oryzae. sp. nov., isolated from the rice root.</title>
        <authorList>
            <person name="Zhang J."/>
            <person name="Zhang X."/>
        </authorList>
    </citation>
    <scope>NUCLEOTIDE SEQUENCE [LARGE SCALE GENOMIC DNA]</scope>
    <source>
        <strain evidence="7">KCTC13222</strain>
    </source>
</reference>
<dbReference type="EMBL" id="LYPC01000014">
    <property type="protein sequence ID" value="OCT15713.1"/>
    <property type="molecule type" value="Genomic_DNA"/>
</dbReference>
<accession>A0A1C1A570</accession>
<keyword evidence="3" id="KW-0378">Hydrolase</keyword>
<dbReference type="GO" id="GO:0019213">
    <property type="term" value="F:deacetylase activity"/>
    <property type="evidence" value="ECO:0007669"/>
    <property type="project" value="TreeGrafter"/>
</dbReference>
<gene>
    <name evidence="6" type="ORF">A8709_13625</name>
</gene>
<dbReference type="InterPro" id="IPR006879">
    <property type="entry name" value="YdjC-like"/>
</dbReference>
<evidence type="ECO:0008006" key="8">
    <source>
        <dbReference type="Google" id="ProtNLM"/>
    </source>
</evidence>
<evidence type="ECO:0000256" key="2">
    <source>
        <dbReference type="ARBA" id="ARBA00022723"/>
    </source>
</evidence>
<evidence type="ECO:0000256" key="5">
    <source>
        <dbReference type="ARBA" id="ARBA00023277"/>
    </source>
</evidence>
<evidence type="ECO:0000256" key="4">
    <source>
        <dbReference type="ARBA" id="ARBA00022842"/>
    </source>
</evidence>
<dbReference type="STRING" id="512399.A8709_13625"/>
<keyword evidence="2" id="KW-0479">Metal-binding</keyword>
<comment type="cofactor">
    <cofactor evidence="1">
        <name>Mg(2+)</name>
        <dbReference type="ChEBI" id="CHEBI:18420"/>
    </cofactor>
</comment>
<sequence length="272" mass="30947">MNELQIILRGDDFGGSQSANEAIREACDGGLLKNVSVMAVGPFVEQAAELLAHRADICFGLHITMNAEWDDVKWGPELPIAQVPSLVDANGHFWPHPMQMKEHGVELAHAIQETIAQYEKLCRLGFCIAYVDEHMFFHYAIEGYREWLDAWCKQEGLINFHHSFRGLPEVEITPKQMIYQAETLAQRYLNKHICALETAQSGIYTVIVHPGMNSDEMRQFGNAELSGERIAIERDAERLLVIDPRLKAFYKQSGICSIRYDELSLQERKNVT</sequence>
<dbReference type="SUPFAM" id="SSF88713">
    <property type="entry name" value="Glycoside hydrolase/deacetylase"/>
    <property type="match status" value="1"/>
</dbReference>
<organism evidence="6 7">
    <name type="scientific">Paenibacillus pectinilyticus</name>
    <dbReference type="NCBI Taxonomy" id="512399"/>
    <lineage>
        <taxon>Bacteria</taxon>
        <taxon>Bacillati</taxon>
        <taxon>Bacillota</taxon>
        <taxon>Bacilli</taxon>
        <taxon>Bacillales</taxon>
        <taxon>Paenibacillaceae</taxon>
        <taxon>Paenibacillus</taxon>
    </lineage>
</organism>
<dbReference type="Pfam" id="PF04794">
    <property type="entry name" value="YdjC"/>
    <property type="match status" value="1"/>
</dbReference>
<protein>
    <recommendedName>
        <fullName evidence="8">PTS sugar transporter</fullName>
    </recommendedName>
</protein>
<proteinExistence type="predicted"/>
<dbReference type="PANTHER" id="PTHR31609">
    <property type="entry name" value="YDJC DEACETYLASE FAMILY MEMBER"/>
    <property type="match status" value="1"/>
</dbReference>
<keyword evidence="5" id="KW-0119">Carbohydrate metabolism</keyword>
<evidence type="ECO:0000313" key="6">
    <source>
        <dbReference type="EMBL" id="OCT15713.1"/>
    </source>
</evidence>
<name>A0A1C1A570_9BACL</name>
<keyword evidence="7" id="KW-1185">Reference proteome</keyword>
<dbReference type="InterPro" id="IPR011330">
    <property type="entry name" value="Glyco_hydro/deAcase_b/a-brl"/>
</dbReference>
<dbReference type="Gene3D" id="3.20.20.370">
    <property type="entry name" value="Glycoside hydrolase/deacetylase"/>
    <property type="match status" value="1"/>
</dbReference>
<dbReference type="PANTHER" id="PTHR31609:SF1">
    <property type="entry name" value="CARBOHYDRATE DEACETYLASE"/>
    <property type="match status" value="1"/>
</dbReference>
<dbReference type="GO" id="GO:0016787">
    <property type="term" value="F:hydrolase activity"/>
    <property type="evidence" value="ECO:0007669"/>
    <property type="project" value="UniProtKB-KW"/>
</dbReference>